<dbReference type="RefSeq" id="WP_284255169.1">
    <property type="nucleotide sequence ID" value="NZ_BAAAQO010000004.1"/>
</dbReference>
<feature type="transmembrane region" description="Helical" evidence="1">
    <location>
        <begin position="56"/>
        <end position="77"/>
    </location>
</feature>
<evidence type="ECO:0000313" key="3">
    <source>
        <dbReference type="Proteomes" id="UP001157034"/>
    </source>
</evidence>
<feature type="transmembrane region" description="Helical" evidence="1">
    <location>
        <begin position="20"/>
        <end position="44"/>
    </location>
</feature>
<accession>A0ABQ6K7J4</accession>
<dbReference type="EMBL" id="BSVB01000001">
    <property type="protein sequence ID" value="GMA96642.1"/>
    <property type="molecule type" value="Genomic_DNA"/>
</dbReference>
<feature type="transmembrane region" description="Helical" evidence="1">
    <location>
        <begin position="89"/>
        <end position="113"/>
    </location>
</feature>
<gene>
    <name evidence="2" type="ORF">GCM10025881_34660</name>
</gene>
<keyword evidence="1" id="KW-0812">Transmembrane</keyword>
<keyword evidence="3" id="KW-1185">Reference proteome</keyword>
<evidence type="ECO:0000313" key="2">
    <source>
        <dbReference type="EMBL" id="GMA96642.1"/>
    </source>
</evidence>
<organism evidence="2 3">
    <name type="scientific">Pseudolysinimonas kribbensis</name>
    <dbReference type="NCBI Taxonomy" id="433641"/>
    <lineage>
        <taxon>Bacteria</taxon>
        <taxon>Bacillati</taxon>
        <taxon>Actinomycetota</taxon>
        <taxon>Actinomycetes</taxon>
        <taxon>Micrococcales</taxon>
        <taxon>Microbacteriaceae</taxon>
        <taxon>Pseudolysinimonas</taxon>
    </lineage>
</organism>
<evidence type="ECO:0000256" key="1">
    <source>
        <dbReference type="SAM" id="Phobius"/>
    </source>
</evidence>
<sequence>MDADRPEPHDETRMTEQPALTFSTGLIWLIVGGLLTAIAVGVLIPEAVTGLPPRWLPWAAAIADVVIYALMFVARFTVPVTHLRRRLGLLAIGMLAIAAISLASVLIVAFAAVTPVK</sequence>
<dbReference type="Proteomes" id="UP001157034">
    <property type="component" value="Unassembled WGS sequence"/>
</dbReference>
<keyword evidence="1" id="KW-1133">Transmembrane helix</keyword>
<name>A0ABQ6K7J4_9MICO</name>
<protein>
    <submittedName>
        <fullName evidence="2">Uncharacterized protein</fullName>
    </submittedName>
</protein>
<comment type="caution">
    <text evidence="2">The sequence shown here is derived from an EMBL/GenBank/DDBJ whole genome shotgun (WGS) entry which is preliminary data.</text>
</comment>
<reference evidence="3" key="1">
    <citation type="journal article" date="2019" name="Int. J. Syst. Evol. Microbiol.">
        <title>The Global Catalogue of Microorganisms (GCM) 10K type strain sequencing project: providing services to taxonomists for standard genome sequencing and annotation.</title>
        <authorList>
            <consortium name="The Broad Institute Genomics Platform"/>
            <consortium name="The Broad Institute Genome Sequencing Center for Infectious Disease"/>
            <person name="Wu L."/>
            <person name="Ma J."/>
        </authorList>
    </citation>
    <scope>NUCLEOTIDE SEQUENCE [LARGE SCALE GENOMIC DNA]</scope>
    <source>
        <strain evidence="3">NBRC 108894</strain>
    </source>
</reference>
<proteinExistence type="predicted"/>
<keyword evidence="1" id="KW-0472">Membrane</keyword>